<dbReference type="STRING" id="253628.A0A0D2A9E8"/>
<feature type="region of interest" description="Disordered" evidence="1">
    <location>
        <begin position="961"/>
        <end position="983"/>
    </location>
</feature>
<evidence type="ECO:0000259" key="2">
    <source>
        <dbReference type="Pfam" id="PF00561"/>
    </source>
</evidence>
<dbReference type="InterPro" id="IPR029058">
    <property type="entry name" value="AB_hydrolase_fold"/>
</dbReference>
<protein>
    <recommendedName>
        <fullName evidence="2">AB hydrolase-1 domain-containing protein</fullName>
    </recommendedName>
</protein>
<dbReference type="PANTHER" id="PTHR43433">
    <property type="entry name" value="HYDROLASE, ALPHA/BETA FOLD FAMILY PROTEIN"/>
    <property type="match status" value="1"/>
</dbReference>
<dbReference type="PANTHER" id="PTHR43433:SF10">
    <property type="entry name" value="AB HYDROLASE-1 DOMAIN-CONTAINING PROTEIN"/>
    <property type="match status" value="1"/>
</dbReference>
<feature type="compositionally biased region" description="Polar residues" evidence="1">
    <location>
        <begin position="464"/>
        <end position="498"/>
    </location>
</feature>
<dbReference type="RefSeq" id="XP_016213247.1">
    <property type="nucleotide sequence ID" value="XM_016359108.1"/>
</dbReference>
<dbReference type="EMBL" id="KN847545">
    <property type="protein sequence ID" value="KIW03378.1"/>
    <property type="molecule type" value="Genomic_DNA"/>
</dbReference>
<feature type="compositionally biased region" description="Low complexity" evidence="1">
    <location>
        <begin position="963"/>
        <end position="978"/>
    </location>
</feature>
<feature type="compositionally biased region" description="Basic and acidic residues" evidence="1">
    <location>
        <begin position="385"/>
        <end position="405"/>
    </location>
</feature>
<accession>A0A0D2A9E8</accession>
<feature type="compositionally biased region" description="Pro residues" evidence="1">
    <location>
        <begin position="32"/>
        <end position="44"/>
    </location>
</feature>
<feature type="region of interest" description="Disordered" evidence="1">
    <location>
        <begin position="149"/>
        <end position="178"/>
    </location>
</feature>
<evidence type="ECO:0000313" key="3">
    <source>
        <dbReference type="EMBL" id="KIW03378.1"/>
    </source>
</evidence>
<sequence length="1103" mass="120544">MEIHTKERPPIPSRRIWLDATQDAVGESRSTTPPPPIPSVPVPAIPAEHTAALQTHHPKRKSAPPGRLRTKVDNAAASPQVISSLLDSFSTFNPPPDPVHHGTSPRLSATKSMPVTPVLKQRSSFGHGPASERASLTDYELYRQQLADEFEEPEAAEPPVVRTSKRPSGKSEWTAPKLSHDSGLTSYVRGFGRSASSLSLQRTDDDSRSIGNVSVESTVRRRSLISISRESLEHRLGRKKSHSRVISPTREDFGTVDQEPTRELVLNATGVPEHLTPPTSPRRRTTPFDSVIQEEPPSPTSTAYHTSQESAVKQGKKPVHVDPINGPTVPNRRSSLRHSDIPSASKNRHSRELSALQVAADALAEEAHEPQAKVMLSELDGEPTEVTKRIKDLKAKKEQREREARASLSPGPEARTQRSRSVSPQVASTPSFESGPPSRQAKAAEKRSRIAQLGAINVPPRAHSGSTTPARSGQDGTSSPGLNVPQQPGTPLTPTNLPINYSYVVNSLSKRDSMPNLPHTQGPSSAAPPPPIPTGEKPNPTPAGQEPSTLATVTPNNNETTSIDAPSTSGASPAESLRDGKRKPISVGGRSAVGRAVSAKALPDLPIGPNVGTSRMSSPEPGDDRSSIDTSHKSEKASRSNSLRLKRRRWSQPEIPTPERSNSMKRFEPLAVQPPRPEKIVEERPGSADSIDADVKKFINHPRLSQKIRHPQSGRTIAFSEVGDPKGHAVFCCVGMGLTRYVTAFYDELAMTLGLRLITPDRPGVGGSPPDPNALPLTWPDDVLAICQALRISKFSIMAHSAGAIYALATALRMPQHIRGRVHLLAPWIPPSQMAPIGLTKQDPPPAAQLPKSQRFLRAMPTPFLKIANTAFLSAASASLSPNATGSPRRERRRRSDRHKREVEKESSDISRNDSKTENSNSSRPSAHNRRESLMLMDQQHMPDGSALEYAKSQRDLRSAYGSAESAKIAEQQQQQLSIEEENERREIYDSRLTLSIWALATTNANPAVDLLVCLERQRDIGFMYKDITRSVVIHHGSKDTRVPVENVKWLGRTMRKCEVRVLEGEGHGLMASAAVMGSVLEEMGREWREWDNVVKRTGNVRR</sequence>
<feature type="compositionally biased region" description="Basic and acidic residues" evidence="1">
    <location>
        <begin position="899"/>
        <end position="917"/>
    </location>
</feature>
<feature type="compositionally biased region" description="Polar residues" evidence="1">
    <location>
        <begin position="419"/>
        <end position="432"/>
    </location>
</feature>
<dbReference type="Pfam" id="PF00561">
    <property type="entry name" value="Abhydrolase_1"/>
    <property type="match status" value="1"/>
</dbReference>
<feature type="region of interest" description="Disordered" evidence="1">
    <location>
        <begin position="269"/>
        <end position="351"/>
    </location>
</feature>
<dbReference type="HOGENOM" id="CLU_005757_1_0_1"/>
<feature type="compositionally biased region" description="Polar residues" evidence="1">
    <location>
        <begin position="546"/>
        <end position="571"/>
    </location>
</feature>
<evidence type="ECO:0000256" key="1">
    <source>
        <dbReference type="SAM" id="MobiDB-lite"/>
    </source>
</evidence>
<organism evidence="3 4">
    <name type="scientific">Verruconis gallopava</name>
    <dbReference type="NCBI Taxonomy" id="253628"/>
    <lineage>
        <taxon>Eukaryota</taxon>
        <taxon>Fungi</taxon>
        <taxon>Dikarya</taxon>
        <taxon>Ascomycota</taxon>
        <taxon>Pezizomycotina</taxon>
        <taxon>Dothideomycetes</taxon>
        <taxon>Pleosporomycetidae</taxon>
        <taxon>Venturiales</taxon>
        <taxon>Sympoventuriaceae</taxon>
        <taxon>Verruconis</taxon>
    </lineage>
</organism>
<dbReference type="InterPro" id="IPR000073">
    <property type="entry name" value="AB_hydrolase_1"/>
</dbReference>
<feature type="compositionally biased region" description="Polar residues" evidence="1">
    <location>
        <begin position="300"/>
        <end position="311"/>
    </location>
</feature>
<feature type="region of interest" description="Disordered" evidence="1">
    <location>
        <begin position="879"/>
        <end position="928"/>
    </location>
</feature>
<feature type="region of interest" description="Disordered" evidence="1">
    <location>
        <begin position="1"/>
        <end position="76"/>
    </location>
</feature>
<dbReference type="InParanoid" id="A0A0D2A9E8"/>
<feature type="domain" description="AB hydrolase-1" evidence="2">
    <location>
        <begin position="749"/>
        <end position="877"/>
    </location>
</feature>
<dbReference type="Gene3D" id="3.40.50.1820">
    <property type="entry name" value="alpha/beta hydrolase"/>
    <property type="match status" value="1"/>
</dbReference>
<reference evidence="3 4" key="1">
    <citation type="submission" date="2015-01" db="EMBL/GenBank/DDBJ databases">
        <title>The Genome Sequence of Ochroconis gallopava CBS43764.</title>
        <authorList>
            <consortium name="The Broad Institute Genomics Platform"/>
            <person name="Cuomo C."/>
            <person name="de Hoog S."/>
            <person name="Gorbushina A."/>
            <person name="Stielow B."/>
            <person name="Teixiera M."/>
            <person name="Abouelleil A."/>
            <person name="Chapman S.B."/>
            <person name="Priest M."/>
            <person name="Young S.K."/>
            <person name="Wortman J."/>
            <person name="Nusbaum C."/>
            <person name="Birren B."/>
        </authorList>
    </citation>
    <scope>NUCLEOTIDE SEQUENCE [LARGE SCALE GENOMIC DNA]</scope>
    <source>
        <strain evidence="3 4">CBS 43764</strain>
    </source>
</reference>
<feature type="region of interest" description="Disordered" evidence="1">
    <location>
        <begin position="510"/>
        <end position="666"/>
    </location>
</feature>
<gene>
    <name evidence="3" type="ORF">PV09_05586</name>
</gene>
<evidence type="ECO:0000313" key="4">
    <source>
        <dbReference type="Proteomes" id="UP000053259"/>
    </source>
</evidence>
<dbReference type="InterPro" id="IPR050471">
    <property type="entry name" value="AB_hydrolase"/>
</dbReference>
<name>A0A0D2A9E8_9PEZI</name>
<dbReference type="SUPFAM" id="SSF53474">
    <property type="entry name" value="alpha/beta-Hydrolases"/>
    <property type="match status" value="1"/>
</dbReference>
<feature type="compositionally biased region" description="Basic and acidic residues" evidence="1">
    <location>
        <begin position="622"/>
        <end position="638"/>
    </location>
</feature>
<feature type="region of interest" description="Disordered" evidence="1">
    <location>
        <begin position="377"/>
        <end position="498"/>
    </location>
</feature>
<dbReference type="OrthoDB" id="435520at2759"/>
<dbReference type="GeneID" id="27313559"/>
<keyword evidence="4" id="KW-1185">Reference proteome</keyword>
<proteinExistence type="predicted"/>
<feature type="region of interest" description="Disordered" evidence="1">
    <location>
        <begin position="91"/>
        <end position="110"/>
    </location>
</feature>
<dbReference type="Proteomes" id="UP000053259">
    <property type="component" value="Unassembled WGS sequence"/>
</dbReference>
<dbReference type="VEuPathDB" id="FungiDB:PV09_05586"/>
<dbReference type="AlphaFoldDB" id="A0A0D2A9E8"/>